<keyword evidence="6" id="KW-0067">ATP-binding</keyword>
<dbReference type="PROSITE" id="PS50011">
    <property type="entry name" value="PROTEIN_KINASE_DOM"/>
    <property type="match status" value="1"/>
</dbReference>
<sequence length="421" mass="48421">MFVYRRPSAIFSRQFSLISCRNPATRTMPHPFIREENQSPDYDPKKYYPARVGETISRRYRILSKLGWDANSTVWLSKDVTRWAWQSNRYVTLKITNCGKEEQRSARGEAEISGYISEMKSSHQGRAYIRLIKETFTIHGPQGEHLCLVYEPLREPLWLLGKHLGSNGVPPAVLKPFLKSILQGLDFLHSECHIIHTDLKSDNFLIGFEHPSVLDDYARQQESDPAPCKDDSGRPVFQSRPDFGYLRKGVGLVQISDFSAAVSGGVSVSHNHDIQPQPFCAPEVLLKSKWTYSADIWNLGAVLWELLADDTLFDGLDPQSNKYSREVHMAQMIRLLGPPPPQLLQRADQDVHNQLFSNQGEFKFPHLIPSEEFNFPNLTPFLDGEDKTLFLRFVERMLRWEPGERATARELYDDPWLDFRA</sequence>
<keyword evidence="3" id="KW-0808">Transferase</keyword>
<proteinExistence type="predicted"/>
<dbReference type="InterPro" id="IPR011009">
    <property type="entry name" value="Kinase-like_dom_sf"/>
</dbReference>
<reference evidence="10 11" key="1">
    <citation type="submission" date="2018-02" db="EMBL/GenBank/DDBJ databases">
        <title>The genomes of Aspergillus section Nigri reveals drivers in fungal speciation.</title>
        <authorList>
            <consortium name="DOE Joint Genome Institute"/>
            <person name="Vesth T.C."/>
            <person name="Nybo J."/>
            <person name="Theobald S."/>
            <person name="Brandl J."/>
            <person name="Frisvad J.C."/>
            <person name="Nielsen K.F."/>
            <person name="Lyhne E.K."/>
            <person name="Kogle M.E."/>
            <person name="Kuo A."/>
            <person name="Riley R."/>
            <person name="Clum A."/>
            <person name="Nolan M."/>
            <person name="Lipzen A."/>
            <person name="Salamov A."/>
            <person name="Henrissat B."/>
            <person name="Wiebenga A."/>
            <person name="De vries R.P."/>
            <person name="Grigoriev I.V."/>
            <person name="Mortensen U.H."/>
            <person name="Andersen M.R."/>
            <person name="Baker S.E."/>
        </authorList>
    </citation>
    <scope>NUCLEOTIDE SEQUENCE [LARGE SCALE GENOMIC DNA]</scope>
    <source>
        <strain evidence="10 11">CBS 707.79</strain>
    </source>
</reference>
<evidence type="ECO:0000256" key="7">
    <source>
        <dbReference type="ARBA" id="ARBA00047899"/>
    </source>
</evidence>
<organism evidence="10 11">
    <name type="scientific">Aspergillus ellipticus CBS 707.79</name>
    <dbReference type="NCBI Taxonomy" id="1448320"/>
    <lineage>
        <taxon>Eukaryota</taxon>
        <taxon>Fungi</taxon>
        <taxon>Dikarya</taxon>
        <taxon>Ascomycota</taxon>
        <taxon>Pezizomycotina</taxon>
        <taxon>Eurotiomycetes</taxon>
        <taxon>Eurotiomycetidae</taxon>
        <taxon>Eurotiales</taxon>
        <taxon>Aspergillaceae</taxon>
        <taxon>Aspergillus</taxon>
        <taxon>Aspergillus subgen. Circumdati</taxon>
    </lineage>
</organism>
<dbReference type="InterPro" id="IPR000719">
    <property type="entry name" value="Prot_kinase_dom"/>
</dbReference>
<protein>
    <recommendedName>
        <fullName evidence="1">non-specific serine/threonine protein kinase</fullName>
        <ecNumber evidence="1">2.7.11.1</ecNumber>
    </recommendedName>
</protein>
<keyword evidence="5 10" id="KW-0418">Kinase</keyword>
<evidence type="ECO:0000256" key="1">
    <source>
        <dbReference type="ARBA" id="ARBA00012513"/>
    </source>
</evidence>
<evidence type="ECO:0000256" key="8">
    <source>
        <dbReference type="ARBA" id="ARBA00048679"/>
    </source>
</evidence>
<dbReference type="SMART" id="SM00220">
    <property type="entry name" value="S_TKc"/>
    <property type="match status" value="1"/>
</dbReference>
<dbReference type="GO" id="GO:0000245">
    <property type="term" value="P:spliceosomal complex assembly"/>
    <property type="evidence" value="ECO:0007669"/>
    <property type="project" value="TreeGrafter"/>
</dbReference>
<dbReference type="EMBL" id="KZ825881">
    <property type="protein sequence ID" value="PYH93990.1"/>
    <property type="molecule type" value="Genomic_DNA"/>
</dbReference>
<dbReference type="EC" id="2.7.11.1" evidence="1"/>
<evidence type="ECO:0000256" key="6">
    <source>
        <dbReference type="ARBA" id="ARBA00022840"/>
    </source>
</evidence>
<dbReference type="SUPFAM" id="SSF56112">
    <property type="entry name" value="Protein kinase-like (PK-like)"/>
    <property type="match status" value="1"/>
</dbReference>
<keyword evidence="2" id="KW-0723">Serine/threonine-protein kinase</keyword>
<dbReference type="OrthoDB" id="5979581at2759"/>
<name>A0A319D9G4_9EURO</name>
<feature type="domain" description="Protein kinase" evidence="9">
    <location>
        <begin position="60"/>
        <end position="417"/>
    </location>
</feature>
<keyword evidence="4" id="KW-0547">Nucleotide-binding</keyword>
<gene>
    <name evidence="10" type="ORF">BO71DRAFT_441334</name>
</gene>
<comment type="catalytic activity">
    <reaction evidence="7">
        <text>L-threonyl-[protein] + ATP = O-phospho-L-threonyl-[protein] + ADP + H(+)</text>
        <dbReference type="Rhea" id="RHEA:46608"/>
        <dbReference type="Rhea" id="RHEA-COMP:11060"/>
        <dbReference type="Rhea" id="RHEA-COMP:11605"/>
        <dbReference type="ChEBI" id="CHEBI:15378"/>
        <dbReference type="ChEBI" id="CHEBI:30013"/>
        <dbReference type="ChEBI" id="CHEBI:30616"/>
        <dbReference type="ChEBI" id="CHEBI:61977"/>
        <dbReference type="ChEBI" id="CHEBI:456216"/>
        <dbReference type="EC" id="2.7.11.1"/>
    </reaction>
</comment>
<dbReference type="Proteomes" id="UP000247810">
    <property type="component" value="Unassembled WGS sequence"/>
</dbReference>
<dbReference type="Pfam" id="PF00069">
    <property type="entry name" value="Pkinase"/>
    <property type="match status" value="1"/>
</dbReference>
<dbReference type="GO" id="GO:0005737">
    <property type="term" value="C:cytoplasm"/>
    <property type="evidence" value="ECO:0007669"/>
    <property type="project" value="TreeGrafter"/>
</dbReference>
<dbReference type="Gene3D" id="3.30.200.20">
    <property type="entry name" value="Phosphorylase Kinase, domain 1"/>
    <property type="match status" value="1"/>
</dbReference>
<dbReference type="AlphaFoldDB" id="A0A319D9G4"/>
<evidence type="ECO:0000256" key="3">
    <source>
        <dbReference type="ARBA" id="ARBA00022679"/>
    </source>
</evidence>
<dbReference type="GO" id="GO:0005524">
    <property type="term" value="F:ATP binding"/>
    <property type="evidence" value="ECO:0007669"/>
    <property type="project" value="UniProtKB-KW"/>
</dbReference>
<comment type="catalytic activity">
    <reaction evidence="8">
        <text>L-seryl-[protein] + ATP = O-phospho-L-seryl-[protein] + ADP + H(+)</text>
        <dbReference type="Rhea" id="RHEA:17989"/>
        <dbReference type="Rhea" id="RHEA-COMP:9863"/>
        <dbReference type="Rhea" id="RHEA-COMP:11604"/>
        <dbReference type="ChEBI" id="CHEBI:15378"/>
        <dbReference type="ChEBI" id="CHEBI:29999"/>
        <dbReference type="ChEBI" id="CHEBI:30616"/>
        <dbReference type="ChEBI" id="CHEBI:83421"/>
        <dbReference type="ChEBI" id="CHEBI:456216"/>
        <dbReference type="EC" id="2.7.11.1"/>
    </reaction>
</comment>
<dbReference type="InterPro" id="IPR051334">
    <property type="entry name" value="SRPK"/>
</dbReference>
<dbReference type="GO" id="GO:0005634">
    <property type="term" value="C:nucleus"/>
    <property type="evidence" value="ECO:0007669"/>
    <property type="project" value="TreeGrafter"/>
</dbReference>
<evidence type="ECO:0000313" key="11">
    <source>
        <dbReference type="Proteomes" id="UP000247810"/>
    </source>
</evidence>
<dbReference type="STRING" id="1448320.A0A319D9G4"/>
<dbReference type="GO" id="GO:0004674">
    <property type="term" value="F:protein serine/threonine kinase activity"/>
    <property type="evidence" value="ECO:0007669"/>
    <property type="project" value="UniProtKB-KW"/>
</dbReference>
<evidence type="ECO:0000256" key="2">
    <source>
        <dbReference type="ARBA" id="ARBA00022527"/>
    </source>
</evidence>
<evidence type="ECO:0000256" key="5">
    <source>
        <dbReference type="ARBA" id="ARBA00022777"/>
    </source>
</evidence>
<dbReference type="GO" id="GO:0050684">
    <property type="term" value="P:regulation of mRNA processing"/>
    <property type="evidence" value="ECO:0007669"/>
    <property type="project" value="TreeGrafter"/>
</dbReference>
<keyword evidence="11" id="KW-1185">Reference proteome</keyword>
<dbReference type="PROSITE" id="PS00108">
    <property type="entry name" value="PROTEIN_KINASE_ST"/>
    <property type="match status" value="1"/>
</dbReference>
<dbReference type="PANTHER" id="PTHR47634:SF9">
    <property type="entry name" value="PROTEIN KINASE DOMAIN-CONTAINING PROTEIN-RELATED"/>
    <property type="match status" value="1"/>
</dbReference>
<accession>A0A319D9G4</accession>
<dbReference type="Gene3D" id="1.10.510.10">
    <property type="entry name" value="Transferase(Phosphotransferase) domain 1"/>
    <property type="match status" value="1"/>
</dbReference>
<evidence type="ECO:0000256" key="4">
    <source>
        <dbReference type="ARBA" id="ARBA00022741"/>
    </source>
</evidence>
<evidence type="ECO:0000313" key="10">
    <source>
        <dbReference type="EMBL" id="PYH93990.1"/>
    </source>
</evidence>
<evidence type="ECO:0000259" key="9">
    <source>
        <dbReference type="PROSITE" id="PS50011"/>
    </source>
</evidence>
<dbReference type="PANTHER" id="PTHR47634">
    <property type="entry name" value="PROTEIN KINASE DOMAIN-CONTAINING PROTEIN-RELATED"/>
    <property type="match status" value="1"/>
</dbReference>
<dbReference type="VEuPathDB" id="FungiDB:BO71DRAFT_441334"/>
<dbReference type="InterPro" id="IPR008271">
    <property type="entry name" value="Ser/Thr_kinase_AS"/>
</dbReference>